<protein>
    <submittedName>
        <fullName evidence="2">Uncharacterized protein</fullName>
    </submittedName>
</protein>
<sequence>MWSRREPSTECRAVSNSLTGRHDLQQLAFVWRLGGGRSLISYDPPSVTFDDMNMCQVVEFAHWHITATWMLIMSVALSFRQANGYGFRVHLDYKVSEDGFSQVFSA</sequence>
<reference evidence="2 3" key="1">
    <citation type="journal article" date="2021" name="Elife">
        <title>Chloroplast acquisition without the gene transfer in kleptoplastic sea slugs, Plakobranchus ocellatus.</title>
        <authorList>
            <person name="Maeda T."/>
            <person name="Takahashi S."/>
            <person name="Yoshida T."/>
            <person name="Shimamura S."/>
            <person name="Takaki Y."/>
            <person name="Nagai Y."/>
            <person name="Toyoda A."/>
            <person name="Suzuki Y."/>
            <person name="Arimoto A."/>
            <person name="Ishii H."/>
            <person name="Satoh N."/>
            <person name="Nishiyama T."/>
            <person name="Hasebe M."/>
            <person name="Maruyama T."/>
            <person name="Minagawa J."/>
            <person name="Obokata J."/>
            <person name="Shigenobu S."/>
        </authorList>
    </citation>
    <scope>NUCLEOTIDE SEQUENCE [LARGE SCALE GENOMIC DNA]</scope>
</reference>
<evidence type="ECO:0000256" key="1">
    <source>
        <dbReference type="SAM" id="Phobius"/>
    </source>
</evidence>
<comment type="caution">
    <text evidence="2">The sequence shown here is derived from an EMBL/GenBank/DDBJ whole genome shotgun (WGS) entry which is preliminary data.</text>
</comment>
<gene>
    <name evidence="2" type="ORF">PoB_000086900</name>
</gene>
<evidence type="ECO:0000313" key="2">
    <source>
        <dbReference type="EMBL" id="GFN74363.1"/>
    </source>
</evidence>
<evidence type="ECO:0000313" key="3">
    <source>
        <dbReference type="Proteomes" id="UP000735302"/>
    </source>
</evidence>
<proteinExistence type="predicted"/>
<dbReference type="Proteomes" id="UP000735302">
    <property type="component" value="Unassembled WGS sequence"/>
</dbReference>
<feature type="transmembrane region" description="Helical" evidence="1">
    <location>
        <begin position="60"/>
        <end position="79"/>
    </location>
</feature>
<accession>A0AAV3XX80</accession>
<keyword evidence="3" id="KW-1185">Reference proteome</keyword>
<keyword evidence="1" id="KW-0812">Transmembrane</keyword>
<keyword evidence="1" id="KW-1133">Transmembrane helix</keyword>
<organism evidence="2 3">
    <name type="scientific">Plakobranchus ocellatus</name>
    <dbReference type="NCBI Taxonomy" id="259542"/>
    <lineage>
        <taxon>Eukaryota</taxon>
        <taxon>Metazoa</taxon>
        <taxon>Spiralia</taxon>
        <taxon>Lophotrochozoa</taxon>
        <taxon>Mollusca</taxon>
        <taxon>Gastropoda</taxon>
        <taxon>Heterobranchia</taxon>
        <taxon>Euthyneura</taxon>
        <taxon>Panpulmonata</taxon>
        <taxon>Sacoglossa</taxon>
        <taxon>Placobranchoidea</taxon>
        <taxon>Plakobranchidae</taxon>
        <taxon>Plakobranchus</taxon>
    </lineage>
</organism>
<dbReference type="EMBL" id="BLXT01000089">
    <property type="protein sequence ID" value="GFN74363.1"/>
    <property type="molecule type" value="Genomic_DNA"/>
</dbReference>
<name>A0AAV3XX80_9GAST</name>
<dbReference type="AlphaFoldDB" id="A0AAV3XX80"/>
<keyword evidence="1" id="KW-0472">Membrane</keyword>